<evidence type="ECO:0000256" key="3">
    <source>
        <dbReference type="SAM" id="MobiDB-lite"/>
    </source>
</evidence>
<dbReference type="PROSITE" id="PS50984">
    <property type="entry name" value="TRUD"/>
    <property type="match status" value="1"/>
</dbReference>
<dbReference type="AlphaFoldDB" id="A0A7J6LSA5"/>
<name>A0A7J6LSA5_PERCH</name>
<dbReference type="Proteomes" id="UP000591131">
    <property type="component" value="Unassembled WGS sequence"/>
</dbReference>
<dbReference type="SUPFAM" id="SSF55120">
    <property type="entry name" value="Pseudouridine synthase"/>
    <property type="match status" value="1"/>
</dbReference>
<gene>
    <name evidence="5" type="ORF">FOL47_006376</name>
</gene>
<comment type="similarity">
    <text evidence="1">Belongs to the pseudouridine synthase TruD family.</text>
</comment>
<comment type="caution">
    <text evidence="5">The sequence shown here is derived from an EMBL/GenBank/DDBJ whole genome shotgun (WGS) entry which is preliminary data.</text>
</comment>
<dbReference type="GO" id="GO:0003723">
    <property type="term" value="F:RNA binding"/>
    <property type="evidence" value="ECO:0007669"/>
    <property type="project" value="InterPro"/>
</dbReference>
<dbReference type="GO" id="GO:0001522">
    <property type="term" value="P:pseudouridine synthesis"/>
    <property type="evidence" value="ECO:0007669"/>
    <property type="project" value="InterPro"/>
</dbReference>
<dbReference type="Pfam" id="PF01142">
    <property type="entry name" value="TruD"/>
    <property type="match status" value="1"/>
</dbReference>
<organism evidence="5 6">
    <name type="scientific">Perkinsus chesapeaki</name>
    <name type="common">Clam parasite</name>
    <name type="synonym">Perkinsus andrewsi</name>
    <dbReference type="NCBI Taxonomy" id="330153"/>
    <lineage>
        <taxon>Eukaryota</taxon>
        <taxon>Sar</taxon>
        <taxon>Alveolata</taxon>
        <taxon>Perkinsozoa</taxon>
        <taxon>Perkinsea</taxon>
        <taxon>Perkinsida</taxon>
        <taxon>Perkinsidae</taxon>
        <taxon>Perkinsus</taxon>
    </lineage>
</organism>
<dbReference type="InterPro" id="IPR001656">
    <property type="entry name" value="PsdUridine_synth_TruD"/>
</dbReference>
<sequence length="620" mass="69806">MDISGPSISQLRRRIEDLDKKHGERLIKDQAKEQPAGIREGYPRAPEPPGFASSDFSWGAAAEDSDVQGRIRALSADCNKLRRYLAIIAEQERGAPKARVPLEVSIEDRVLREQRKLLRGELGKLEETLKEHLSEGHQWADKAELAQSVSAHMPPSSGEFLSLLGMSSKTILDDGERPCQGTLRWSRNDDQIYEGVDLVIGRDGFAVREIAVDGDSPIEIERSLRSYVSTKQLGTHLLNCPYVQLTIHKYLMETQKVIDLLAYHSECEPGEIGYAGRKDKHGDTTQRITMPQEAFLRFFRKHRHLKLPFRIGDPVGVDRQLKLGDLSGNYFRLVLCGDPRTIDSTDHDFALQKIADDGFLNYFGSQRFGSPRYMTPVVGWHLNRGVVEEAVMSLLCGTDDVSRLYVGERIKKKDFNSLQKLVPRDVSSRDDTDLIEALVKYPRKSWRSKIPSSLWTTYNNSFESLLWNYAASNRIVSHGTNTAVGDLWLDEGRVLLADGHNLPDLTRVVLPTPIRFGVQPNNSTANFISSLASGLGVKEDVLKNHGRFRPLIVKPTNLKWERLPGKLAVSFILPTGSFATSLIREWLGMHFFQPGGGQGSCWLPDACFRRLDEIRNSAKY</sequence>
<evidence type="ECO:0000256" key="1">
    <source>
        <dbReference type="ARBA" id="ARBA00007953"/>
    </source>
</evidence>
<evidence type="ECO:0000313" key="5">
    <source>
        <dbReference type="EMBL" id="KAF4662175.1"/>
    </source>
</evidence>
<dbReference type="InterPro" id="IPR011760">
    <property type="entry name" value="PsdUridine_synth_TruD_insert"/>
</dbReference>
<proteinExistence type="inferred from homology"/>
<keyword evidence="2" id="KW-0413">Isomerase</keyword>
<feature type="compositionally biased region" description="Basic and acidic residues" evidence="3">
    <location>
        <begin position="19"/>
        <end position="32"/>
    </location>
</feature>
<keyword evidence="6" id="KW-1185">Reference proteome</keyword>
<dbReference type="Gene3D" id="3.30.2350.20">
    <property type="entry name" value="TruD, catalytic domain"/>
    <property type="match status" value="2"/>
</dbReference>
<feature type="region of interest" description="Disordered" evidence="3">
    <location>
        <begin position="19"/>
        <end position="50"/>
    </location>
</feature>
<reference evidence="5 6" key="1">
    <citation type="submission" date="2020-04" db="EMBL/GenBank/DDBJ databases">
        <title>Perkinsus chesapeaki whole genome sequence.</title>
        <authorList>
            <person name="Bogema D.R."/>
        </authorList>
    </citation>
    <scope>NUCLEOTIDE SEQUENCE [LARGE SCALE GENOMIC DNA]</scope>
    <source>
        <strain evidence="5">ATCC PRA-425</strain>
    </source>
</reference>
<evidence type="ECO:0000259" key="4">
    <source>
        <dbReference type="PROSITE" id="PS50984"/>
    </source>
</evidence>
<dbReference type="GO" id="GO:0005634">
    <property type="term" value="C:nucleus"/>
    <property type="evidence" value="ECO:0007669"/>
    <property type="project" value="TreeGrafter"/>
</dbReference>
<dbReference type="OrthoDB" id="447290at2759"/>
<dbReference type="GO" id="GO:0009982">
    <property type="term" value="F:pseudouridine synthase activity"/>
    <property type="evidence" value="ECO:0007669"/>
    <property type="project" value="InterPro"/>
</dbReference>
<dbReference type="PANTHER" id="PTHR13326:SF21">
    <property type="entry name" value="PSEUDOURIDYLATE SYNTHASE PUS7L"/>
    <property type="match status" value="1"/>
</dbReference>
<evidence type="ECO:0000313" key="6">
    <source>
        <dbReference type="Proteomes" id="UP000591131"/>
    </source>
</evidence>
<dbReference type="PANTHER" id="PTHR13326">
    <property type="entry name" value="TRNA PSEUDOURIDINE SYNTHASE D"/>
    <property type="match status" value="1"/>
</dbReference>
<accession>A0A7J6LSA5</accession>
<dbReference type="InterPro" id="IPR020103">
    <property type="entry name" value="PsdUridine_synth_cat_dom_sf"/>
</dbReference>
<evidence type="ECO:0000256" key="2">
    <source>
        <dbReference type="ARBA" id="ARBA00023235"/>
    </source>
</evidence>
<protein>
    <recommendedName>
        <fullName evidence="4">TRUD domain-containing protein</fullName>
    </recommendedName>
</protein>
<dbReference type="InterPro" id="IPR042214">
    <property type="entry name" value="TruD_catalytic"/>
</dbReference>
<feature type="domain" description="TRUD" evidence="4">
    <location>
        <begin position="358"/>
        <end position="554"/>
    </location>
</feature>
<dbReference type="EMBL" id="JAAPAO010000354">
    <property type="protein sequence ID" value="KAF4662175.1"/>
    <property type="molecule type" value="Genomic_DNA"/>
</dbReference>